<dbReference type="CDD" id="cd11040">
    <property type="entry name" value="CYP7_CYP8-like"/>
    <property type="match status" value="1"/>
</dbReference>
<dbReference type="Gene3D" id="1.10.630.10">
    <property type="entry name" value="Cytochrome P450"/>
    <property type="match status" value="1"/>
</dbReference>
<dbReference type="RefSeq" id="XP_033381705.1">
    <property type="nucleotide sequence ID" value="XM_033525218.1"/>
</dbReference>
<evidence type="ECO:0000256" key="3">
    <source>
        <dbReference type="ARBA" id="ARBA00022617"/>
    </source>
</evidence>
<evidence type="ECO:0000256" key="7">
    <source>
        <dbReference type="RuleBase" id="RU000461"/>
    </source>
</evidence>
<sequence length="553" mass="62597">MDPFTIHSTPSCSSSGPSCADITAGFIRQHPYISILSSFAIICLLTTVWSTRSFNAPRNNKSKITQPPTIPYMIPGLYHGFGFLINGLAKFFTIILREYGERTPFLVRPGPMKFAIVTDAAHIRTVFQAKQMSIRQLHAQIFGKLFGAPKSALEVYTKDASHLPEEQRIEYAHISLPRRYFTGPHLNTLSERYLADLRHNLAAVHFKEGNWVAIEDMFSYFQRIITRTMIDVIFGTKFLQLYPRTIADFWEFDRNLDTFSAGTPRFMASAAYETRDRLLKNFVEWEDLMLKADGVLDDEADWNEWGLKFIRARQKAFLSMEGMNAEARASENLGILQGSNSNLLPSVFWTVFEVLRKPSLKTKVTKEIKQHLASNSNTIDISKLGTIPLLQSLHSEVLRLRLATATARTVEQTDVQLDDQYKLTKGTTAFVFSRPLALNHALWSQARPLTVSKPLKDFWAERFLTADGRFSVEGISGCWVPFGGGTHICPGRHFAKNVALSTLALLLGENEVELVDWSVLDEVLPEEEGLAMGFIRPKVDVPVRLRKRKGFIQ</sequence>
<reference evidence="9" key="1">
    <citation type="journal article" date="2020" name="Stud. Mycol.">
        <title>101 Dothideomycetes genomes: a test case for predicting lifestyles and emergence of pathogens.</title>
        <authorList>
            <person name="Haridas S."/>
            <person name="Albert R."/>
            <person name="Binder M."/>
            <person name="Bloem J."/>
            <person name="Labutti K."/>
            <person name="Salamov A."/>
            <person name="Andreopoulos B."/>
            <person name="Baker S."/>
            <person name="Barry K."/>
            <person name="Bills G."/>
            <person name="Bluhm B."/>
            <person name="Cannon C."/>
            <person name="Castanera R."/>
            <person name="Culley D."/>
            <person name="Daum C."/>
            <person name="Ezra D."/>
            <person name="Gonzalez J."/>
            <person name="Henrissat B."/>
            <person name="Kuo A."/>
            <person name="Liang C."/>
            <person name="Lipzen A."/>
            <person name="Lutzoni F."/>
            <person name="Magnuson J."/>
            <person name="Mondo S."/>
            <person name="Nolan M."/>
            <person name="Ohm R."/>
            <person name="Pangilinan J."/>
            <person name="Park H.-J."/>
            <person name="Ramirez L."/>
            <person name="Alfaro M."/>
            <person name="Sun H."/>
            <person name="Tritt A."/>
            <person name="Yoshinaga Y."/>
            <person name="Zwiers L.-H."/>
            <person name="Turgeon B."/>
            <person name="Goodwin S."/>
            <person name="Spatafora J."/>
            <person name="Crous P."/>
            <person name="Grigoriev I."/>
        </authorList>
    </citation>
    <scope>NUCLEOTIDE SEQUENCE</scope>
    <source>
        <strain evidence="9">CBS 175.79</strain>
    </source>
</reference>
<keyword evidence="8" id="KW-0472">Membrane</keyword>
<evidence type="ECO:0000256" key="6">
    <source>
        <dbReference type="PIRSR" id="PIRSR602403-1"/>
    </source>
</evidence>
<keyword evidence="7" id="KW-0560">Oxidoreductase</keyword>
<dbReference type="GO" id="GO:0020037">
    <property type="term" value="F:heme binding"/>
    <property type="evidence" value="ECO:0007669"/>
    <property type="project" value="InterPro"/>
</dbReference>
<dbReference type="Proteomes" id="UP000799778">
    <property type="component" value="Unassembled WGS sequence"/>
</dbReference>
<dbReference type="GeneID" id="54282615"/>
<evidence type="ECO:0000256" key="5">
    <source>
        <dbReference type="ARBA" id="ARBA00023004"/>
    </source>
</evidence>
<keyword evidence="8" id="KW-0812">Transmembrane</keyword>
<comment type="similarity">
    <text evidence="2 7">Belongs to the cytochrome P450 family.</text>
</comment>
<keyword evidence="3 6" id="KW-0349">Heme</keyword>
<dbReference type="InterPro" id="IPR001128">
    <property type="entry name" value="Cyt_P450"/>
</dbReference>
<dbReference type="PANTHER" id="PTHR24304:SF2">
    <property type="entry name" value="24-HYDROXYCHOLESTEROL 7-ALPHA-HYDROXYLASE"/>
    <property type="match status" value="1"/>
</dbReference>
<protein>
    <submittedName>
        <fullName evidence="9">Cytochrome P450</fullName>
    </submittedName>
</protein>
<keyword evidence="7" id="KW-0503">Monooxygenase</keyword>
<keyword evidence="4 6" id="KW-0479">Metal-binding</keyword>
<dbReference type="PANTHER" id="PTHR24304">
    <property type="entry name" value="CYTOCHROME P450 FAMILY 7"/>
    <property type="match status" value="1"/>
</dbReference>
<dbReference type="OrthoDB" id="3366823at2759"/>
<dbReference type="GO" id="GO:0016705">
    <property type="term" value="F:oxidoreductase activity, acting on paired donors, with incorporation or reduction of molecular oxygen"/>
    <property type="evidence" value="ECO:0007669"/>
    <property type="project" value="InterPro"/>
</dbReference>
<feature type="transmembrane region" description="Helical" evidence="8">
    <location>
        <begin position="32"/>
        <end position="51"/>
    </location>
</feature>
<dbReference type="InterPro" id="IPR017972">
    <property type="entry name" value="Cyt_P450_CS"/>
</dbReference>
<dbReference type="PRINTS" id="PR00465">
    <property type="entry name" value="EP450IV"/>
</dbReference>
<keyword evidence="8" id="KW-1133">Transmembrane helix</keyword>
<organism evidence="9 10">
    <name type="scientific">Aaosphaeria arxii CBS 175.79</name>
    <dbReference type="NCBI Taxonomy" id="1450172"/>
    <lineage>
        <taxon>Eukaryota</taxon>
        <taxon>Fungi</taxon>
        <taxon>Dikarya</taxon>
        <taxon>Ascomycota</taxon>
        <taxon>Pezizomycotina</taxon>
        <taxon>Dothideomycetes</taxon>
        <taxon>Pleosporomycetidae</taxon>
        <taxon>Pleosporales</taxon>
        <taxon>Pleosporales incertae sedis</taxon>
        <taxon>Aaosphaeria</taxon>
    </lineage>
</organism>
<evidence type="ECO:0000256" key="1">
    <source>
        <dbReference type="ARBA" id="ARBA00001971"/>
    </source>
</evidence>
<evidence type="ECO:0000313" key="10">
    <source>
        <dbReference type="Proteomes" id="UP000799778"/>
    </source>
</evidence>
<dbReference type="GO" id="GO:0005506">
    <property type="term" value="F:iron ion binding"/>
    <property type="evidence" value="ECO:0007669"/>
    <property type="project" value="InterPro"/>
</dbReference>
<evidence type="ECO:0000256" key="2">
    <source>
        <dbReference type="ARBA" id="ARBA00010617"/>
    </source>
</evidence>
<proteinExistence type="inferred from homology"/>
<name>A0A6A5XKG6_9PLEO</name>
<keyword evidence="5 6" id="KW-0408">Iron</keyword>
<evidence type="ECO:0000256" key="8">
    <source>
        <dbReference type="SAM" id="Phobius"/>
    </source>
</evidence>
<dbReference type="GO" id="GO:0008395">
    <property type="term" value="F:steroid hydroxylase activity"/>
    <property type="evidence" value="ECO:0007669"/>
    <property type="project" value="TreeGrafter"/>
</dbReference>
<gene>
    <name evidence="9" type="ORF">BU24DRAFT_394111</name>
</gene>
<dbReference type="AlphaFoldDB" id="A0A6A5XKG6"/>
<dbReference type="InterPro" id="IPR002403">
    <property type="entry name" value="Cyt_P450_E_grp-IV"/>
</dbReference>
<keyword evidence="10" id="KW-1185">Reference proteome</keyword>
<feature type="transmembrane region" description="Helical" evidence="8">
    <location>
        <begin position="72"/>
        <end position="96"/>
    </location>
</feature>
<dbReference type="EMBL" id="ML978071">
    <property type="protein sequence ID" value="KAF2013366.1"/>
    <property type="molecule type" value="Genomic_DNA"/>
</dbReference>
<dbReference type="PROSITE" id="PS00086">
    <property type="entry name" value="CYTOCHROME_P450"/>
    <property type="match status" value="1"/>
</dbReference>
<evidence type="ECO:0000256" key="4">
    <source>
        <dbReference type="ARBA" id="ARBA00022723"/>
    </source>
</evidence>
<accession>A0A6A5XKG6</accession>
<dbReference type="Pfam" id="PF00067">
    <property type="entry name" value="p450"/>
    <property type="match status" value="1"/>
</dbReference>
<dbReference type="InterPro" id="IPR050529">
    <property type="entry name" value="CYP450_sterol_14alpha_dmase"/>
</dbReference>
<evidence type="ECO:0000313" key="9">
    <source>
        <dbReference type="EMBL" id="KAF2013366.1"/>
    </source>
</evidence>
<feature type="binding site" description="axial binding residue" evidence="6">
    <location>
        <position position="489"/>
    </location>
    <ligand>
        <name>heme</name>
        <dbReference type="ChEBI" id="CHEBI:30413"/>
    </ligand>
    <ligandPart>
        <name>Fe</name>
        <dbReference type="ChEBI" id="CHEBI:18248"/>
    </ligandPart>
</feature>
<comment type="cofactor">
    <cofactor evidence="1 6">
        <name>heme</name>
        <dbReference type="ChEBI" id="CHEBI:30413"/>
    </cofactor>
</comment>
<dbReference type="InterPro" id="IPR036396">
    <property type="entry name" value="Cyt_P450_sf"/>
</dbReference>
<dbReference type="SUPFAM" id="SSF48264">
    <property type="entry name" value="Cytochrome P450"/>
    <property type="match status" value="1"/>
</dbReference>